<dbReference type="Gene3D" id="2.60.40.1120">
    <property type="entry name" value="Carboxypeptidase-like, regulatory domain"/>
    <property type="match status" value="1"/>
</dbReference>
<dbReference type="EMBL" id="FP565575">
    <property type="protein sequence ID" value="CBE68720.1"/>
    <property type="molecule type" value="Genomic_DNA"/>
</dbReference>
<proteinExistence type="predicted"/>
<feature type="chain" id="PRO_5003074288" evidence="1">
    <location>
        <begin position="27"/>
        <end position="241"/>
    </location>
</feature>
<organism evidence="2 3">
    <name type="scientific">Methylomirabilis oxygeniifera</name>
    <dbReference type="NCBI Taxonomy" id="671143"/>
    <lineage>
        <taxon>Bacteria</taxon>
        <taxon>Candidatus Methylomirabilota</taxon>
        <taxon>Candidatus Methylomirabilia</taxon>
        <taxon>Candidatus Methylomirabilales</taxon>
        <taxon>Candidatus Methylomirabilaceae</taxon>
        <taxon>Candidatus Methylomirabilis</taxon>
    </lineage>
</organism>
<dbReference type="eggNOG" id="COG3794">
    <property type="taxonomic scope" value="Bacteria"/>
</dbReference>
<protein>
    <submittedName>
        <fullName evidence="2">Putative lipoprotein</fullName>
    </submittedName>
</protein>
<reference evidence="2 3" key="1">
    <citation type="journal article" date="2010" name="Nature">
        <title>Nitrite-driven anaerobic methane oxidation by oxygenic bacteria.</title>
        <authorList>
            <person name="Ettwig K.F."/>
            <person name="Butler M.K."/>
            <person name="Le Paslier D."/>
            <person name="Pelletier E."/>
            <person name="Mangenot S."/>
            <person name="Kuypers M.M.M."/>
            <person name="Schreiber F."/>
            <person name="Dutilh B.E."/>
            <person name="Zedelius J."/>
            <person name="de Beer D."/>
            <person name="Gloerich J."/>
            <person name="Wessels H.J.C.T."/>
            <person name="van Allen T."/>
            <person name="Luesken F."/>
            <person name="Wu M."/>
            <person name="van de Pas-Schoonen K.T."/>
            <person name="Op den Camp H.J.M."/>
            <person name="Janssen-Megens E.M."/>
            <person name="Francoijs K-J."/>
            <person name="Stunnenberg H."/>
            <person name="Weissenbach J."/>
            <person name="Jetten M.S.M."/>
            <person name="Strous M."/>
        </authorList>
    </citation>
    <scope>NUCLEOTIDE SEQUENCE [LARGE SCALE GENOMIC DNA]</scope>
</reference>
<dbReference type="STRING" id="671143.DAMO_1662"/>
<dbReference type="InterPro" id="IPR013784">
    <property type="entry name" value="Carb-bd-like_fold"/>
</dbReference>
<dbReference type="HOGENOM" id="CLU_077411_1_0_0"/>
<dbReference type="InterPro" id="IPR008972">
    <property type="entry name" value="Cupredoxin"/>
</dbReference>
<dbReference type="GO" id="GO:0030246">
    <property type="term" value="F:carbohydrate binding"/>
    <property type="evidence" value="ECO:0007669"/>
    <property type="project" value="InterPro"/>
</dbReference>
<keyword evidence="1" id="KW-0732">Signal</keyword>
<dbReference type="Pfam" id="PF13620">
    <property type="entry name" value="CarboxypepD_reg"/>
    <property type="match status" value="1"/>
</dbReference>
<dbReference type="SUPFAM" id="SSF49503">
    <property type="entry name" value="Cupredoxins"/>
    <property type="match status" value="1"/>
</dbReference>
<dbReference type="PATRIC" id="fig|671143.5.peg.1467"/>
<sequence>MTPSRMFLSSVAFTVTLITLTPVAYSYQEVAVTDGGTITGKVVFQGSPPPMKLIIPTKDQEVCGGIREEPHIVLSENQEVQHAVVFLKDVQTGKAWGRPAKTPDLTNLKCDFVPHVQVVPVGSDLEIISADSVLHATHGFLGKRTVFSVTLPNKGDRVTRPLKKAGVVRVECDAHGWMLGWIYVADNPYATVTAQDGTFTITDVPPGAYTLVVWQEYMGLTETPVTVKATDAVSVKIELNK</sequence>
<evidence type="ECO:0000313" key="3">
    <source>
        <dbReference type="Proteomes" id="UP000006898"/>
    </source>
</evidence>
<evidence type="ECO:0000313" key="2">
    <source>
        <dbReference type="EMBL" id="CBE68720.1"/>
    </source>
</evidence>
<accession>D5MG39</accession>
<name>D5MG39_METO1</name>
<feature type="signal peptide" evidence="1">
    <location>
        <begin position="1"/>
        <end position="26"/>
    </location>
</feature>
<evidence type="ECO:0000256" key="1">
    <source>
        <dbReference type="SAM" id="SignalP"/>
    </source>
</evidence>
<gene>
    <name evidence="2" type="ORF">DAMO_1662</name>
</gene>
<dbReference type="KEGG" id="mox:DAMO_1662"/>
<dbReference type="SUPFAM" id="SSF49452">
    <property type="entry name" value="Starch-binding domain-like"/>
    <property type="match status" value="1"/>
</dbReference>
<keyword evidence="2" id="KW-0449">Lipoprotein</keyword>
<dbReference type="Proteomes" id="UP000006898">
    <property type="component" value="Chromosome"/>
</dbReference>
<dbReference type="AlphaFoldDB" id="D5MG39"/>